<dbReference type="RefSeq" id="WP_030003667.1">
    <property type="nucleotide sequence ID" value="NC_022538.1"/>
</dbReference>
<accession>U4KLN0</accession>
<keyword evidence="1" id="KW-1133">Transmembrane helix</keyword>
<organism evidence="2 3">
    <name type="scientific">Alteracholeplasma palmae (strain ATCC 49389 / J233)</name>
    <name type="common">Acholeplasma palmae</name>
    <dbReference type="NCBI Taxonomy" id="1318466"/>
    <lineage>
        <taxon>Bacteria</taxon>
        <taxon>Bacillati</taxon>
        <taxon>Mycoplasmatota</taxon>
        <taxon>Mollicutes</taxon>
        <taxon>Acholeplasmatales</taxon>
        <taxon>Acholeplasmataceae</taxon>
        <taxon>Acholeplasma</taxon>
    </lineage>
</organism>
<evidence type="ECO:0000313" key="3">
    <source>
        <dbReference type="Proteomes" id="UP000032740"/>
    </source>
</evidence>
<gene>
    <name evidence="2" type="ORF">BN85412060</name>
</gene>
<name>U4KLN0_ALTPJ</name>
<dbReference type="KEGG" id="apal:BN85412060"/>
<dbReference type="HOGENOM" id="CLU_179027_0_0_14"/>
<keyword evidence="1" id="KW-0812">Transmembrane</keyword>
<dbReference type="STRING" id="1318466.BN85412060"/>
<reference evidence="2 3" key="1">
    <citation type="journal article" date="2013" name="J. Mol. Microbiol. Biotechnol.">
        <title>Analysis of the Complete Genomes of Acholeplasma brassicae , A. palmae and A. laidlawii and Their Comparison to the Obligate Parasites from ' Candidatus Phytoplasma'.</title>
        <authorList>
            <person name="Kube M."/>
            <person name="Siewert C."/>
            <person name="Migdoll A.M."/>
            <person name="Duduk B."/>
            <person name="Holz S."/>
            <person name="Rabus R."/>
            <person name="Seemuller E."/>
            <person name="Mitrovic J."/>
            <person name="Muller I."/>
            <person name="Buttner C."/>
            <person name="Reinhardt R."/>
        </authorList>
    </citation>
    <scope>NUCLEOTIDE SEQUENCE [LARGE SCALE GENOMIC DNA]</scope>
    <source>
        <strain evidence="2 3">J233</strain>
    </source>
</reference>
<dbReference type="AlphaFoldDB" id="U4KLN0"/>
<dbReference type="Proteomes" id="UP000032740">
    <property type="component" value="Chromosome"/>
</dbReference>
<evidence type="ECO:0000256" key="1">
    <source>
        <dbReference type="SAM" id="Phobius"/>
    </source>
</evidence>
<evidence type="ECO:0000313" key="2">
    <source>
        <dbReference type="EMBL" id="CCV64783.1"/>
    </source>
</evidence>
<keyword evidence="3" id="KW-1185">Reference proteome</keyword>
<dbReference type="EMBL" id="FO681347">
    <property type="protein sequence ID" value="CCV64783.1"/>
    <property type="molecule type" value="Genomic_DNA"/>
</dbReference>
<sequence>MDESGMTIFSIFGVVFLIVLVITLVSFISRNKKNNTPIKKIRVGNTVYYLYSIMPSYGRYNNTIVYQLKDKEGNLKGNFNSLSDVLSFLGIDEFPDENDIFN</sequence>
<protein>
    <submittedName>
        <fullName evidence="2">Uncharacterized protein</fullName>
    </submittedName>
</protein>
<proteinExistence type="predicted"/>
<feature type="transmembrane region" description="Helical" evidence="1">
    <location>
        <begin position="6"/>
        <end position="29"/>
    </location>
</feature>
<keyword evidence="1" id="KW-0472">Membrane</keyword>